<dbReference type="AlphaFoldDB" id="A0A167PTL9"/>
<dbReference type="OrthoDB" id="10421321at2759"/>
<dbReference type="EMBL" id="KV417273">
    <property type="protein sequence ID" value="KZO99110.1"/>
    <property type="molecule type" value="Genomic_DNA"/>
</dbReference>
<sequence>MAVRTSTMSLRQTATQHNLSLPNIEPTANAWVAWASLSVTMSQKWNWRDPGLKQLYLDRQAEWTKDIKSSRSQWDWDPARSGDWNFVRPKLDRLKAKIENVLKPPAGREPASQIDAYLYAFAIHNLIQDYLCSHPVTLQEHDEVMATLITAVPTTPRTGHNAGVDGSEDWEGVSNPEMQYIRAISEEGSIPYRRADGTRSSFTLLQAKTVLDRSRNCAITNFEVKDAGMTSTFLVTKAALLEMYAMRLDELDSGSSSE</sequence>
<proteinExistence type="predicted"/>
<gene>
    <name evidence="1" type="ORF">CALVIDRAFT_561515</name>
</gene>
<name>A0A167PTL9_CALVF</name>
<organism evidence="1 2">
    <name type="scientific">Calocera viscosa (strain TUFC12733)</name>
    <dbReference type="NCBI Taxonomy" id="1330018"/>
    <lineage>
        <taxon>Eukaryota</taxon>
        <taxon>Fungi</taxon>
        <taxon>Dikarya</taxon>
        <taxon>Basidiomycota</taxon>
        <taxon>Agaricomycotina</taxon>
        <taxon>Dacrymycetes</taxon>
        <taxon>Dacrymycetales</taxon>
        <taxon>Dacrymycetaceae</taxon>
        <taxon>Calocera</taxon>
    </lineage>
</organism>
<accession>A0A167PTL9</accession>
<keyword evidence="2" id="KW-1185">Reference proteome</keyword>
<protein>
    <submittedName>
        <fullName evidence="1">Uncharacterized protein</fullName>
    </submittedName>
</protein>
<reference evidence="1 2" key="1">
    <citation type="journal article" date="2016" name="Mol. Biol. Evol.">
        <title>Comparative Genomics of Early-Diverging Mushroom-Forming Fungi Provides Insights into the Origins of Lignocellulose Decay Capabilities.</title>
        <authorList>
            <person name="Nagy L.G."/>
            <person name="Riley R."/>
            <person name="Tritt A."/>
            <person name="Adam C."/>
            <person name="Daum C."/>
            <person name="Floudas D."/>
            <person name="Sun H."/>
            <person name="Yadav J.S."/>
            <person name="Pangilinan J."/>
            <person name="Larsson K.H."/>
            <person name="Matsuura K."/>
            <person name="Barry K."/>
            <person name="Labutti K."/>
            <person name="Kuo R."/>
            <person name="Ohm R.A."/>
            <person name="Bhattacharya S.S."/>
            <person name="Shirouzu T."/>
            <person name="Yoshinaga Y."/>
            <person name="Martin F.M."/>
            <person name="Grigoriev I.V."/>
            <person name="Hibbett D.S."/>
        </authorList>
    </citation>
    <scope>NUCLEOTIDE SEQUENCE [LARGE SCALE GENOMIC DNA]</scope>
    <source>
        <strain evidence="1 2">TUFC12733</strain>
    </source>
</reference>
<evidence type="ECO:0000313" key="1">
    <source>
        <dbReference type="EMBL" id="KZO99110.1"/>
    </source>
</evidence>
<dbReference type="Proteomes" id="UP000076738">
    <property type="component" value="Unassembled WGS sequence"/>
</dbReference>
<evidence type="ECO:0000313" key="2">
    <source>
        <dbReference type="Proteomes" id="UP000076738"/>
    </source>
</evidence>